<dbReference type="EMBL" id="JBJKTR010000018">
    <property type="protein sequence ID" value="KAL3335961.1"/>
    <property type="molecule type" value="Genomic_DNA"/>
</dbReference>
<keyword evidence="1" id="KW-1133">Transmembrane helix</keyword>
<dbReference type="AlphaFoldDB" id="A0ABD2RYT9"/>
<gene>
    <name evidence="2" type="ORF">AABB24_031940</name>
</gene>
<sequence>MGTPSNLRFKISPRPRHRCLCKISTKIPKIRVKRSKGWLLQACLADAISAVLTISSSREGEEIEYGQWGRFGVVVCWSHSRVDVDFIEAPDCWLQRRRKDEGVGWIFFFLLDRLVAAVVVFFVKKKKGWVGLTLLLWVGLCVFAIVT</sequence>
<evidence type="ECO:0000256" key="1">
    <source>
        <dbReference type="SAM" id="Phobius"/>
    </source>
</evidence>
<protein>
    <submittedName>
        <fullName evidence="2">Uncharacterized protein</fullName>
    </submittedName>
</protein>
<accession>A0ABD2RYT9</accession>
<feature type="transmembrane region" description="Helical" evidence="1">
    <location>
        <begin position="103"/>
        <end position="123"/>
    </location>
</feature>
<feature type="non-terminal residue" evidence="2">
    <location>
        <position position="147"/>
    </location>
</feature>
<organism evidence="2 3">
    <name type="scientific">Solanum stoloniferum</name>
    <dbReference type="NCBI Taxonomy" id="62892"/>
    <lineage>
        <taxon>Eukaryota</taxon>
        <taxon>Viridiplantae</taxon>
        <taxon>Streptophyta</taxon>
        <taxon>Embryophyta</taxon>
        <taxon>Tracheophyta</taxon>
        <taxon>Spermatophyta</taxon>
        <taxon>Magnoliopsida</taxon>
        <taxon>eudicotyledons</taxon>
        <taxon>Gunneridae</taxon>
        <taxon>Pentapetalae</taxon>
        <taxon>asterids</taxon>
        <taxon>lamiids</taxon>
        <taxon>Solanales</taxon>
        <taxon>Solanaceae</taxon>
        <taxon>Solanoideae</taxon>
        <taxon>Solaneae</taxon>
        <taxon>Solanum</taxon>
    </lineage>
</organism>
<comment type="caution">
    <text evidence="2">The sequence shown here is derived from an EMBL/GenBank/DDBJ whole genome shotgun (WGS) entry which is preliminary data.</text>
</comment>
<name>A0ABD2RYT9_9SOLN</name>
<keyword evidence="3" id="KW-1185">Reference proteome</keyword>
<reference evidence="2 3" key="1">
    <citation type="submission" date="2024-05" db="EMBL/GenBank/DDBJ databases">
        <title>De novo assembly of an allotetraploid wild potato.</title>
        <authorList>
            <person name="Hosaka A.J."/>
        </authorList>
    </citation>
    <scope>NUCLEOTIDE SEQUENCE [LARGE SCALE GENOMIC DNA]</scope>
    <source>
        <tissue evidence="2">Young leaves</tissue>
    </source>
</reference>
<feature type="transmembrane region" description="Helical" evidence="1">
    <location>
        <begin position="129"/>
        <end position="146"/>
    </location>
</feature>
<dbReference type="Proteomes" id="UP001627284">
    <property type="component" value="Unassembled WGS sequence"/>
</dbReference>
<evidence type="ECO:0000313" key="2">
    <source>
        <dbReference type="EMBL" id="KAL3335961.1"/>
    </source>
</evidence>
<evidence type="ECO:0000313" key="3">
    <source>
        <dbReference type="Proteomes" id="UP001627284"/>
    </source>
</evidence>
<keyword evidence="1" id="KW-0812">Transmembrane</keyword>
<keyword evidence="1" id="KW-0472">Membrane</keyword>
<proteinExistence type="predicted"/>